<keyword evidence="5" id="KW-0560">Oxidoreductase</keyword>
<evidence type="ECO:0000256" key="2">
    <source>
        <dbReference type="ARBA" id="ARBA00006105"/>
    </source>
</evidence>
<dbReference type="PANTHER" id="PTHR19370">
    <property type="entry name" value="NADH-CYTOCHROME B5 REDUCTASE"/>
    <property type="match status" value="1"/>
</dbReference>
<evidence type="ECO:0000256" key="3">
    <source>
        <dbReference type="ARBA" id="ARBA00022630"/>
    </source>
</evidence>
<dbReference type="Pfam" id="PF08030">
    <property type="entry name" value="NAD_binding_6"/>
    <property type="match status" value="1"/>
</dbReference>
<evidence type="ECO:0000256" key="6">
    <source>
        <dbReference type="PIRSR" id="PIRSR601834-1"/>
    </source>
</evidence>
<feature type="compositionally biased region" description="Basic and acidic residues" evidence="7">
    <location>
        <begin position="70"/>
        <end position="88"/>
    </location>
</feature>
<comment type="similarity">
    <text evidence="2">Belongs to the flavoprotein pyridine nucleotide cytochrome reductase family.</text>
</comment>
<feature type="binding site" evidence="6">
    <location>
        <position position="287"/>
    </location>
    <ligand>
        <name>FAD</name>
        <dbReference type="ChEBI" id="CHEBI:57692"/>
    </ligand>
</feature>
<dbReference type="PRINTS" id="PR00406">
    <property type="entry name" value="CYTB5RDTASE"/>
</dbReference>
<dbReference type="AlphaFoldDB" id="A0AAN6XLC2"/>
<dbReference type="GO" id="GO:0016491">
    <property type="term" value="F:oxidoreductase activity"/>
    <property type="evidence" value="ECO:0007669"/>
    <property type="project" value="UniProtKB-KW"/>
</dbReference>
<feature type="binding site" evidence="6">
    <location>
        <position position="277"/>
    </location>
    <ligand>
        <name>FAD</name>
        <dbReference type="ChEBI" id="CHEBI:57692"/>
    </ligand>
</feature>
<feature type="binding site" evidence="6">
    <location>
        <position position="286"/>
    </location>
    <ligand>
        <name>FAD</name>
        <dbReference type="ChEBI" id="CHEBI:57692"/>
    </ligand>
</feature>
<dbReference type="SUPFAM" id="SSF52343">
    <property type="entry name" value="Ferredoxin reductase-like, C-terminal NADP-linked domain"/>
    <property type="match status" value="1"/>
</dbReference>
<dbReference type="PANTHER" id="PTHR19370:SF189">
    <property type="entry name" value="CYTOCHROME C MITOCHONDRIAL IMPORT FACTOR CYC2"/>
    <property type="match status" value="1"/>
</dbReference>
<comment type="caution">
    <text evidence="9">The sequence shown here is derived from an EMBL/GenBank/DDBJ whole genome shotgun (WGS) entry which is preliminary data.</text>
</comment>
<dbReference type="CDD" id="cd06183">
    <property type="entry name" value="cyt_b5_reduct_like"/>
    <property type="match status" value="1"/>
</dbReference>
<dbReference type="InterPro" id="IPR017938">
    <property type="entry name" value="Riboflavin_synthase-like_b-brl"/>
</dbReference>
<dbReference type="PROSITE" id="PS51384">
    <property type="entry name" value="FAD_FR"/>
    <property type="match status" value="1"/>
</dbReference>
<keyword evidence="4 6" id="KW-0274">FAD</keyword>
<dbReference type="GO" id="GO:0005739">
    <property type="term" value="C:mitochondrion"/>
    <property type="evidence" value="ECO:0007669"/>
    <property type="project" value="TreeGrafter"/>
</dbReference>
<evidence type="ECO:0000256" key="4">
    <source>
        <dbReference type="ARBA" id="ARBA00022827"/>
    </source>
</evidence>
<dbReference type="InterPro" id="IPR013121">
    <property type="entry name" value="Fe_red_NAD-bd_6"/>
</dbReference>
<reference evidence="9" key="1">
    <citation type="journal article" date="2023" name="Mol. Phylogenet. Evol.">
        <title>Genome-scale phylogeny and comparative genomics of the fungal order Sordariales.</title>
        <authorList>
            <person name="Hensen N."/>
            <person name="Bonometti L."/>
            <person name="Westerberg I."/>
            <person name="Brannstrom I.O."/>
            <person name="Guillou S."/>
            <person name="Cros-Aarteil S."/>
            <person name="Calhoun S."/>
            <person name="Haridas S."/>
            <person name="Kuo A."/>
            <person name="Mondo S."/>
            <person name="Pangilinan J."/>
            <person name="Riley R."/>
            <person name="LaButti K."/>
            <person name="Andreopoulos B."/>
            <person name="Lipzen A."/>
            <person name="Chen C."/>
            <person name="Yan M."/>
            <person name="Daum C."/>
            <person name="Ng V."/>
            <person name="Clum A."/>
            <person name="Steindorff A."/>
            <person name="Ohm R.A."/>
            <person name="Martin F."/>
            <person name="Silar P."/>
            <person name="Natvig D.O."/>
            <person name="Lalanne C."/>
            <person name="Gautier V."/>
            <person name="Ament-Velasquez S.L."/>
            <person name="Kruys A."/>
            <person name="Hutchinson M.I."/>
            <person name="Powell A.J."/>
            <person name="Barry K."/>
            <person name="Miller A.N."/>
            <person name="Grigoriev I.V."/>
            <person name="Debuchy R."/>
            <person name="Gladieux P."/>
            <person name="Hiltunen Thoren M."/>
            <person name="Johannesson H."/>
        </authorList>
    </citation>
    <scope>NUCLEOTIDE SEQUENCE</scope>
    <source>
        <strain evidence="9">CBS 315.58</strain>
    </source>
</reference>
<evidence type="ECO:0000256" key="1">
    <source>
        <dbReference type="ARBA" id="ARBA00001974"/>
    </source>
</evidence>
<dbReference type="GO" id="GO:0016020">
    <property type="term" value="C:membrane"/>
    <property type="evidence" value="ECO:0007669"/>
    <property type="project" value="UniProtKB-SubCell"/>
</dbReference>
<feature type="compositionally biased region" description="Basic and acidic residues" evidence="7">
    <location>
        <begin position="97"/>
        <end position="126"/>
    </location>
</feature>
<dbReference type="InterPro" id="IPR039261">
    <property type="entry name" value="FNR_nucleotide-bd"/>
</dbReference>
<reference evidence="9" key="2">
    <citation type="submission" date="2023-05" db="EMBL/GenBank/DDBJ databases">
        <authorList>
            <consortium name="Lawrence Berkeley National Laboratory"/>
            <person name="Steindorff A."/>
            <person name="Hensen N."/>
            <person name="Bonometti L."/>
            <person name="Westerberg I."/>
            <person name="Brannstrom I.O."/>
            <person name="Guillou S."/>
            <person name="Cros-Aarteil S."/>
            <person name="Calhoun S."/>
            <person name="Haridas S."/>
            <person name="Kuo A."/>
            <person name="Mondo S."/>
            <person name="Pangilinan J."/>
            <person name="Riley R."/>
            <person name="Labutti K."/>
            <person name="Andreopoulos B."/>
            <person name="Lipzen A."/>
            <person name="Chen C."/>
            <person name="Yanf M."/>
            <person name="Daum C."/>
            <person name="Ng V."/>
            <person name="Clum A."/>
            <person name="Ohm R."/>
            <person name="Martin F."/>
            <person name="Silar P."/>
            <person name="Natvig D."/>
            <person name="Lalanne C."/>
            <person name="Gautier V."/>
            <person name="Ament-Velasquez S.L."/>
            <person name="Kruys A."/>
            <person name="Hutchinson M.I."/>
            <person name="Powell A.J."/>
            <person name="Barry K."/>
            <person name="Miller A.N."/>
            <person name="Grigoriev I.V."/>
            <person name="Debuchy R."/>
            <person name="Gladieux P."/>
            <person name="Thoren M.H."/>
            <person name="Johannesson H."/>
        </authorList>
    </citation>
    <scope>NUCLEOTIDE SEQUENCE</scope>
    <source>
        <strain evidence="9">CBS 315.58</strain>
    </source>
</reference>
<dbReference type="Gene3D" id="2.40.30.10">
    <property type="entry name" value="Translation factors"/>
    <property type="match status" value="1"/>
</dbReference>
<feature type="domain" description="FAD-binding FR-type" evidence="8">
    <location>
        <begin position="172"/>
        <end position="311"/>
    </location>
</feature>
<sequence>MSGRLLAAGFRLPRQAAAEGRIDLAKFTSVPRSSHSQRYALQRIYTQNHPARLFHASISRQSRSRFGPSKSREQDLKAADGQEELRPSRKEKRRERERRVQERLNLTEDGKERSQKERSQKERSQKQDQSQNGAKQEKTRRVPFKVVLAVGAGFVLWQTWKGVFAAEPLNGQTFSPFEIVDQQQISPTAFIITVKPVISRWDPLSGQAKLEWIDNLQRELSRAGTWAVEIKQPELQVARDYTPLPYDEPSTAHEDGTQDRARSFFFSQPTSPTMKFLIRKTDGGEVSSWLSRRKVGDTIELRGPHQSFNVVARVGAEDGDKRVVFLAGGTGIAPALQTANSIFQEHQQTMKQMPQVDIIWANRSREDCRPENPIIKLLEQLKQESQGKISYVCTVDEDGTFITANDIIAKAQLESPKQAQKPTASPRKSWWFSASAGSTQANAAQLEPPTQSTGKDETNCYFHSPQLLVASAGEDYEKINGEKRNPKWKCTCWKKVDGVDLRIPKFKNLLMVSGPEGFINHFAGPKYWADGKERQGPVGGVIGQLAKKYPSLTSDWLVLKL</sequence>
<dbReference type="InterPro" id="IPR001834">
    <property type="entry name" value="CBR-like"/>
</dbReference>
<comment type="cofactor">
    <cofactor evidence="1 6">
        <name>FAD</name>
        <dbReference type="ChEBI" id="CHEBI:57692"/>
    </cofactor>
</comment>
<evidence type="ECO:0000313" key="10">
    <source>
        <dbReference type="Proteomes" id="UP001303160"/>
    </source>
</evidence>
<feature type="region of interest" description="Disordered" evidence="7">
    <location>
        <begin position="57"/>
        <end position="138"/>
    </location>
</feature>
<gene>
    <name evidence="9" type="ORF">QBC40DRAFT_77375</name>
</gene>
<dbReference type="InterPro" id="IPR017927">
    <property type="entry name" value="FAD-bd_FR_type"/>
</dbReference>
<evidence type="ECO:0000256" key="7">
    <source>
        <dbReference type="SAM" id="MobiDB-lite"/>
    </source>
</evidence>
<name>A0AAN6XLC2_9PEZI</name>
<evidence type="ECO:0000256" key="5">
    <source>
        <dbReference type="ARBA" id="ARBA00023002"/>
    </source>
</evidence>
<keyword evidence="10" id="KW-1185">Reference proteome</keyword>
<dbReference type="Gene3D" id="3.40.50.80">
    <property type="entry name" value="Nucleotide-binding domain of ferredoxin-NADP reductase (FNR) module"/>
    <property type="match status" value="1"/>
</dbReference>
<accession>A0AAN6XLC2</accession>
<evidence type="ECO:0000313" key="9">
    <source>
        <dbReference type="EMBL" id="KAK4199872.1"/>
    </source>
</evidence>
<dbReference type="EMBL" id="MU863926">
    <property type="protein sequence ID" value="KAK4199872.1"/>
    <property type="molecule type" value="Genomic_DNA"/>
</dbReference>
<organism evidence="9 10">
    <name type="scientific">Triangularia verruculosa</name>
    <dbReference type="NCBI Taxonomy" id="2587418"/>
    <lineage>
        <taxon>Eukaryota</taxon>
        <taxon>Fungi</taxon>
        <taxon>Dikarya</taxon>
        <taxon>Ascomycota</taxon>
        <taxon>Pezizomycotina</taxon>
        <taxon>Sordariomycetes</taxon>
        <taxon>Sordariomycetidae</taxon>
        <taxon>Sordariales</taxon>
        <taxon>Podosporaceae</taxon>
        <taxon>Triangularia</taxon>
    </lineage>
</organism>
<protein>
    <submittedName>
        <fullName evidence="9">Cytochrome c mitochondrial import factor CYC2</fullName>
    </submittedName>
</protein>
<dbReference type="SUPFAM" id="SSF63380">
    <property type="entry name" value="Riboflavin synthase domain-like"/>
    <property type="match status" value="1"/>
</dbReference>
<evidence type="ECO:0000259" key="8">
    <source>
        <dbReference type="PROSITE" id="PS51384"/>
    </source>
</evidence>
<dbReference type="Proteomes" id="UP001303160">
    <property type="component" value="Unassembled WGS sequence"/>
</dbReference>
<keyword evidence="3 6" id="KW-0285">Flavoprotein</keyword>
<proteinExistence type="inferred from homology"/>